<proteinExistence type="predicted"/>
<name>A0AAV5BVQ4_ELECO</name>
<dbReference type="AlphaFoldDB" id="A0AAV5BVQ4"/>
<protein>
    <submittedName>
        <fullName evidence="1">Uncharacterized protein</fullName>
    </submittedName>
</protein>
<reference evidence="1" key="1">
    <citation type="journal article" date="2018" name="DNA Res.">
        <title>Multiple hybrid de novo genome assembly of finger millet, an orphan allotetraploid crop.</title>
        <authorList>
            <person name="Hatakeyama M."/>
            <person name="Aluri S."/>
            <person name="Balachadran M.T."/>
            <person name="Sivarajan S.R."/>
            <person name="Patrignani A."/>
            <person name="Gruter S."/>
            <person name="Poveda L."/>
            <person name="Shimizu-Inatsugi R."/>
            <person name="Baeten J."/>
            <person name="Francoijs K.J."/>
            <person name="Nataraja K.N."/>
            <person name="Reddy Y.A.N."/>
            <person name="Phadnis S."/>
            <person name="Ravikumar R.L."/>
            <person name="Schlapbach R."/>
            <person name="Sreeman S.M."/>
            <person name="Shimizu K.K."/>
        </authorList>
    </citation>
    <scope>NUCLEOTIDE SEQUENCE</scope>
</reference>
<sequence length="102" mass="11473">MEAPSSSLSSQLRHRLRATVCCCFGQQGGERMRWRRRSIVAEFRYDPLSYALNFDQGTEDVDVEEGEEEEDAGVYAGRADGLLMYQSFSSRLPTPSPAFEVA</sequence>
<reference evidence="1" key="2">
    <citation type="submission" date="2021-12" db="EMBL/GenBank/DDBJ databases">
        <title>Resequencing data analysis of finger millet.</title>
        <authorList>
            <person name="Hatakeyama M."/>
            <person name="Aluri S."/>
            <person name="Balachadran M.T."/>
            <person name="Sivarajan S.R."/>
            <person name="Poveda L."/>
            <person name="Shimizu-Inatsugi R."/>
            <person name="Schlapbach R."/>
            <person name="Sreeman S.M."/>
            <person name="Shimizu K.K."/>
        </authorList>
    </citation>
    <scope>NUCLEOTIDE SEQUENCE</scope>
</reference>
<dbReference type="EMBL" id="BQKI01000003">
    <property type="protein sequence ID" value="GJM90405.1"/>
    <property type="molecule type" value="Genomic_DNA"/>
</dbReference>
<evidence type="ECO:0000313" key="1">
    <source>
        <dbReference type="EMBL" id="GJM90405.1"/>
    </source>
</evidence>
<gene>
    <name evidence="1" type="primary">ga06682</name>
    <name evidence="1" type="ORF">PR202_ga06682</name>
</gene>
<organism evidence="1 2">
    <name type="scientific">Eleusine coracana subsp. coracana</name>
    <dbReference type="NCBI Taxonomy" id="191504"/>
    <lineage>
        <taxon>Eukaryota</taxon>
        <taxon>Viridiplantae</taxon>
        <taxon>Streptophyta</taxon>
        <taxon>Embryophyta</taxon>
        <taxon>Tracheophyta</taxon>
        <taxon>Spermatophyta</taxon>
        <taxon>Magnoliopsida</taxon>
        <taxon>Liliopsida</taxon>
        <taxon>Poales</taxon>
        <taxon>Poaceae</taxon>
        <taxon>PACMAD clade</taxon>
        <taxon>Chloridoideae</taxon>
        <taxon>Cynodonteae</taxon>
        <taxon>Eleusininae</taxon>
        <taxon>Eleusine</taxon>
    </lineage>
</organism>
<dbReference type="Proteomes" id="UP001054889">
    <property type="component" value="Unassembled WGS sequence"/>
</dbReference>
<evidence type="ECO:0000313" key="2">
    <source>
        <dbReference type="Proteomes" id="UP001054889"/>
    </source>
</evidence>
<dbReference type="PANTHER" id="PTHR33168">
    <property type="entry name" value="STRESS INDUCED PROTEIN-RELATED"/>
    <property type="match status" value="1"/>
</dbReference>
<comment type="caution">
    <text evidence="1">The sequence shown here is derived from an EMBL/GenBank/DDBJ whole genome shotgun (WGS) entry which is preliminary data.</text>
</comment>
<accession>A0AAV5BVQ4</accession>
<keyword evidence="2" id="KW-1185">Reference proteome</keyword>